<dbReference type="PROSITE" id="PS50835">
    <property type="entry name" value="IG_LIKE"/>
    <property type="match status" value="2"/>
</dbReference>
<keyword evidence="2 4" id="KW-0472">Membrane</keyword>
<dbReference type="InterPro" id="IPR003599">
    <property type="entry name" value="Ig_sub"/>
</dbReference>
<dbReference type="PANTHER" id="PTHR24100:SF151">
    <property type="entry name" value="ICOS LIGAND"/>
    <property type="match status" value="1"/>
</dbReference>
<evidence type="ECO:0000259" key="6">
    <source>
        <dbReference type="PROSITE" id="PS50835"/>
    </source>
</evidence>
<comment type="caution">
    <text evidence="7">The sequence shown here is derived from an EMBL/GenBank/DDBJ whole genome shotgun (WGS) entry which is preliminary data.</text>
</comment>
<sequence>MDLLPLLPLLCLCLLTCSGVTSAQQNHYTAADGVRSKRYKAVRGDLPDPDVLKVDEAYRDFTADLAPLTTTLSISRDVPLVDSAFGTVQEGSPVSYPVPVSRVVIHHPDAPPPPPLPLDGLRLDPTTFSSSEESNYSTNMNHLVDLLCLCLLCLTGKTLCDKNEPPVNVEEDSDVVLPCSLSTKEDIEFKLFVWRKVPQKYEEPSKVIKVEEDSDVVLPCALSTKENITSGLFDWKKDPQRYEGQKEVFMYVEGIHYNNGLGGQTEEFKGRVSHFQDELKHGNASITIRNTKMADSGVYSCYFPRLQTPQIFYIKLDVVGRVLKDRSGENIPGPSLGWIILIVVLTPVAGVLALMMLVYKGYIILDQKKKFIKVKEGRDVTLPCSLSTKEDLTSKRFIWRKRPEERGEWPTVFLYEGQRKEVEGQDKHFQGRVEYFPEELKQGNVSIKIKKTTKADSGYYVCDHLDLQNPQLFIVQLVVVDGEYFD</sequence>
<dbReference type="SUPFAM" id="SSF48726">
    <property type="entry name" value="Immunoglobulin"/>
    <property type="match status" value="2"/>
</dbReference>
<organism evidence="7 8">
    <name type="scientific">Etheostoma spectabile</name>
    <name type="common">orangethroat darter</name>
    <dbReference type="NCBI Taxonomy" id="54343"/>
    <lineage>
        <taxon>Eukaryota</taxon>
        <taxon>Metazoa</taxon>
        <taxon>Chordata</taxon>
        <taxon>Craniata</taxon>
        <taxon>Vertebrata</taxon>
        <taxon>Euteleostomi</taxon>
        <taxon>Actinopterygii</taxon>
        <taxon>Neopterygii</taxon>
        <taxon>Teleostei</taxon>
        <taxon>Neoteleostei</taxon>
        <taxon>Acanthomorphata</taxon>
        <taxon>Eupercaria</taxon>
        <taxon>Perciformes</taxon>
        <taxon>Percoidei</taxon>
        <taxon>Percidae</taxon>
        <taxon>Etheostomatinae</taxon>
        <taxon>Etheostoma</taxon>
    </lineage>
</organism>
<feature type="transmembrane region" description="Helical" evidence="4">
    <location>
        <begin position="336"/>
        <end position="359"/>
    </location>
</feature>
<accession>A0A5J5C8Q3</accession>
<keyword evidence="4" id="KW-0812">Transmembrane</keyword>
<protein>
    <recommendedName>
        <fullName evidence="6">Ig-like domain-containing protein</fullName>
    </recommendedName>
</protein>
<dbReference type="InterPro" id="IPR013783">
    <property type="entry name" value="Ig-like_fold"/>
</dbReference>
<keyword evidence="4" id="KW-1133">Transmembrane helix</keyword>
<dbReference type="Gene3D" id="2.60.40.10">
    <property type="entry name" value="Immunoglobulins"/>
    <property type="match status" value="2"/>
</dbReference>
<name>A0A5J5C8Q3_9PERO</name>
<dbReference type="Pfam" id="PF07686">
    <property type="entry name" value="V-set"/>
    <property type="match status" value="2"/>
</dbReference>
<keyword evidence="3" id="KW-0393">Immunoglobulin domain</keyword>
<dbReference type="GO" id="GO:0009897">
    <property type="term" value="C:external side of plasma membrane"/>
    <property type="evidence" value="ECO:0007669"/>
    <property type="project" value="TreeGrafter"/>
</dbReference>
<proteinExistence type="predicted"/>
<evidence type="ECO:0000256" key="3">
    <source>
        <dbReference type="ARBA" id="ARBA00023319"/>
    </source>
</evidence>
<dbReference type="EMBL" id="VOFY01001803">
    <property type="protein sequence ID" value="KAA8577888.1"/>
    <property type="molecule type" value="Genomic_DNA"/>
</dbReference>
<evidence type="ECO:0000313" key="7">
    <source>
        <dbReference type="EMBL" id="KAA8577888.1"/>
    </source>
</evidence>
<feature type="domain" description="Ig-like" evidence="6">
    <location>
        <begin position="347"/>
        <end position="462"/>
    </location>
</feature>
<dbReference type="SMART" id="SM00406">
    <property type="entry name" value="IGv"/>
    <property type="match status" value="2"/>
</dbReference>
<evidence type="ECO:0000313" key="8">
    <source>
        <dbReference type="Proteomes" id="UP000327493"/>
    </source>
</evidence>
<dbReference type="PANTHER" id="PTHR24100">
    <property type="entry name" value="BUTYROPHILIN"/>
    <property type="match status" value="1"/>
</dbReference>
<reference evidence="7 8" key="1">
    <citation type="submission" date="2019-08" db="EMBL/GenBank/DDBJ databases">
        <title>A chromosome-level genome assembly, high-density linkage maps, and genome scans reveal the genomic architecture of hybrid incompatibilities underlying speciation via character displacement in darters (Percidae: Etheostominae).</title>
        <authorList>
            <person name="Moran R.L."/>
            <person name="Catchen J.M."/>
            <person name="Fuller R.C."/>
        </authorList>
    </citation>
    <scope>NUCLEOTIDE SEQUENCE [LARGE SCALE GENOMIC DNA]</scope>
    <source>
        <strain evidence="7">EspeVRDwgs_2016</strain>
        <tissue evidence="7">Muscle</tissue>
    </source>
</reference>
<dbReference type="GO" id="GO:0001817">
    <property type="term" value="P:regulation of cytokine production"/>
    <property type="evidence" value="ECO:0007669"/>
    <property type="project" value="TreeGrafter"/>
</dbReference>
<feature type="chain" id="PRO_5023842965" description="Ig-like domain-containing protein" evidence="5">
    <location>
        <begin position="24"/>
        <end position="486"/>
    </location>
</feature>
<dbReference type="InterPro" id="IPR013106">
    <property type="entry name" value="Ig_V-set"/>
</dbReference>
<dbReference type="InterPro" id="IPR007110">
    <property type="entry name" value="Ig-like_dom"/>
</dbReference>
<evidence type="ECO:0000256" key="5">
    <source>
        <dbReference type="SAM" id="SignalP"/>
    </source>
</evidence>
<evidence type="ECO:0000256" key="2">
    <source>
        <dbReference type="ARBA" id="ARBA00023136"/>
    </source>
</evidence>
<keyword evidence="5" id="KW-0732">Signal</keyword>
<dbReference type="AlphaFoldDB" id="A0A5J5C8Q3"/>
<evidence type="ECO:0000256" key="4">
    <source>
        <dbReference type="SAM" id="Phobius"/>
    </source>
</evidence>
<comment type="subcellular location">
    <subcellularLocation>
        <location evidence="1">Membrane</location>
    </subcellularLocation>
</comment>
<dbReference type="InterPro" id="IPR050504">
    <property type="entry name" value="IgSF_BTN/MOG"/>
</dbReference>
<dbReference type="GO" id="GO:0050852">
    <property type="term" value="P:T cell receptor signaling pathway"/>
    <property type="evidence" value="ECO:0007669"/>
    <property type="project" value="TreeGrafter"/>
</dbReference>
<keyword evidence="8" id="KW-1185">Reference proteome</keyword>
<dbReference type="Proteomes" id="UP000327493">
    <property type="component" value="Unassembled WGS sequence"/>
</dbReference>
<feature type="signal peptide" evidence="5">
    <location>
        <begin position="1"/>
        <end position="23"/>
    </location>
</feature>
<dbReference type="SMART" id="SM00409">
    <property type="entry name" value="IG"/>
    <property type="match status" value="2"/>
</dbReference>
<dbReference type="GO" id="GO:0005102">
    <property type="term" value="F:signaling receptor binding"/>
    <property type="evidence" value="ECO:0007669"/>
    <property type="project" value="TreeGrafter"/>
</dbReference>
<dbReference type="InterPro" id="IPR036179">
    <property type="entry name" value="Ig-like_dom_sf"/>
</dbReference>
<feature type="domain" description="Ig-like" evidence="6">
    <location>
        <begin position="198"/>
        <end position="301"/>
    </location>
</feature>
<gene>
    <name evidence="7" type="ORF">FQN60_005264</name>
</gene>
<evidence type="ECO:0000256" key="1">
    <source>
        <dbReference type="ARBA" id="ARBA00004370"/>
    </source>
</evidence>